<evidence type="ECO:0000256" key="5">
    <source>
        <dbReference type="ARBA" id="ARBA00022840"/>
    </source>
</evidence>
<comment type="caution">
    <text evidence="6">Lacks conserved residue(s) required for the propagation of feature annotation.</text>
</comment>
<dbReference type="GO" id="GO:0004176">
    <property type="term" value="F:ATP-dependent peptidase activity"/>
    <property type="evidence" value="ECO:0007669"/>
    <property type="project" value="InterPro"/>
</dbReference>
<organism evidence="8">
    <name type="scientific">Fagus sylvatica</name>
    <name type="common">Beechnut</name>
    <dbReference type="NCBI Taxonomy" id="28930"/>
    <lineage>
        <taxon>Eukaryota</taxon>
        <taxon>Viridiplantae</taxon>
        <taxon>Streptophyta</taxon>
        <taxon>Embryophyta</taxon>
        <taxon>Tracheophyta</taxon>
        <taxon>Spermatophyta</taxon>
        <taxon>Magnoliopsida</taxon>
        <taxon>eudicotyledons</taxon>
        <taxon>Gunneridae</taxon>
        <taxon>Pentapetalae</taxon>
        <taxon>rosids</taxon>
        <taxon>fabids</taxon>
        <taxon>Fagales</taxon>
        <taxon>Fagaceae</taxon>
        <taxon>Fagus</taxon>
    </lineage>
</organism>
<dbReference type="GO" id="GO:0005759">
    <property type="term" value="C:mitochondrial matrix"/>
    <property type="evidence" value="ECO:0007669"/>
    <property type="project" value="TreeGrafter"/>
</dbReference>
<dbReference type="InterPro" id="IPR020568">
    <property type="entry name" value="Ribosomal_Su5_D2-typ_SF"/>
</dbReference>
<dbReference type="InterPro" id="IPR054594">
    <property type="entry name" value="Lon_lid"/>
</dbReference>
<dbReference type="GO" id="GO:0006515">
    <property type="term" value="P:protein quality control for misfolded or incompletely synthesized proteins"/>
    <property type="evidence" value="ECO:0007669"/>
    <property type="project" value="TreeGrafter"/>
</dbReference>
<evidence type="ECO:0000256" key="2">
    <source>
        <dbReference type="ARBA" id="ARBA00022741"/>
    </source>
</evidence>
<dbReference type="Pfam" id="PF22667">
    <property type="entry name" value="Lon_lid"/>
    <property type="match status" value="1"/>
</dbReference>
<name>A0A2N9J8S4_FAGSY</name>
<dbReference type="InterPro" id="IPR008269">
    <property type="entry name" value="Lon_proteolytic"/>
</dbReference>
<dbReference type="GO" id="GO:0004252">
    <property type="term" value="F:serine-type endopeptidase activity"/>
    <property type="evidence" value="ECO:0007669"/>
    <property type="project" value="InterPro"/>
</dbReference>
<sequence length="272" mass="29607">MIPNPLLDRMEVITIAGYITDEKMHIARDYLEKTTREACGIKPEEVEVTDAALLALIENYCREAGVRNLQKHIEKIYRKIALLLVRQGASNEPAIAEVQVVEPEEALVECADDLSIKAVESETGAEPDVTDTKKIQESEATKTIEKVVVDSPNIADFVGKPVFHAERIYDRTPIGVVMGLAWTAMGGSTLYIETSQVEAILLEKEPDNPYFANSKVHLHVPAGATPKDGPSAGCTMITSLLSLATKKLVKKDLAMTGEVTLTGKILPIGGVR</sequence>
<keyword evidence="4" id="KW-0720">Serine protease</keyword>
<protein>
    <recommendedName>
        <fullName evidence="7">Lon proteolytic domain-containing protein</fullName>
    </recommendedName>
</protein>
<dbReference type="InterPro" id="IPR027417">
    <property type="entry name" value="P-loop_NTPase"/>
</dbReference>
<dbReference type="AlphaFoldDB" id="A0A2N9J8S4"/>
<keyword evidence="5" id="KW-0067">ATP-binding</keyword>
<evidence type="ECO:0000256" key="1">
    <source>
        <dbReference type="ARBA" id="ARBA00022670"/>
    </source>
</evidence>
<dbReference type="PANTHER" id="PTHR43718">
    <property type="entry name" value="LON PROTEASE"/>
    <property type="match status" value="1"/>
</dbReference>
<keyword evidence="1" id="KW-0645">Protease</keyword>
<dbReference type="GO" id="GO:0005524">
    <property type="term" value="F:ATP binding"/>
    <property type="evidence" value="ECO:0007669"/>
    <property type="project" value="UniProtKB-KW"/>
</dbReference>
<dbReference type="Pfam" id="PF05362">
    <property type="entry name" value="Lon_C"/>
    <property type="match status" value="1"/>
</dbReference>
<accession>A0A2N9J8S4</accession>
<dbReference type="PANTHER" id="PTHR43718:SF2">
    <property type="entry name" value="LON PROTEASE HOMOLOG, MITOCHONDRIAL"/>
    <property type="match status" value="1"/>
</dbReference>
<evidence type="ECO:0000256" key="6">
    <source>
        <dbReference type="PROSITE-ProRule" id="PRU01122"/>
    </source>
</evidence>
<dbReference type="GO" id="GO:0003697">
    <property type="term" value="F:single-stranded DNA binding"/>
    <property type="evidence" value="ECO:0007669"/>
    <property type="project" value="TreeGrafter"/>
</dbReference>
<dbReference type="EMBL" id="OIVN01006445">
    <property type="protein sequence ID" value="SPD33248.1"/>
    <property type="molecule type" value="Genomic_DNA"/>
</dbReference>
<dbReference type="Gene3D" id="3.30.230.10">
    <property type="match status" value="1"/>
</dbReference>
<dbReference type="GO" id="GO:0051131">
    <property type="term" value="P:chaperone-mediated protein complex assembly"/>
    <property type="evidence" value="ECO:0007669"/>
    <property type="project" value="TreeGrafter"/>
</dbReference>
<evidence type="ECO:0000256" key="4">
    <source>
        <dbReference type="ARBA" id="ARBA00022825"/>
    </source>
</evidence>
<dbReference type="SUPFAM" id="SSF54211">
    <property type="entry name" value="Ribosomal protein S5 domain 2-like"/>
    <property type="match status" value="1"/>
</dbReference>
<dbReference type="InterPro" id="IPR014721">
    <property type="entry name" value="Ribsml_uS5_D2-typ_fold_subgr"/>
</dbReference>
<dbReference type="InterPro" id="IPR008268">
    <property type="entry name" value="Peptidase_S16_AS"/>
</dbReference>
<dbReference type="PROSITE" id="PS01046">
    <property type="entry name" value="LON_SER"/>
    <property type="match status" value="1"/>
</dbReference>
<feature type="domain" description="Lon proteolytic" evidence="7">
    <location>
        <begin position="171"/>
        <end position="272"/>
    </location>
</feature>
<dbReference type="FunFam" id="1.10.8.60:FF:000080">
    <property type="entry name" value="Lon protease homolog, mitochondrial"/>
    <property type="match status" value="1"/>
</dbReference>
<evidence type="ECO:0000259" key="7">
    <source>
        <dbReference type="PROSITE" id="PS51786"/>
    </source>
</evidence>
<gene>
    <name evidence="8" type="ORF">FSB_LOCUS61130</name>
</gene>
<keyword evidence="3" id="KW-0378">Hydrolase</keyword>
<dbReference type="SUPFAM" id="SSF52540">
    <property type="entry name" value="P-loop containing nucleoside triphosphate hydrolases"/>
    <property type="match status" value="1"/>
</dbReference>
<dbReference type="InterPro" id="IPR027065">
    <property type="entry name" value="Lon_Prtase"/>
</dbReference>
<dbReference type="GO" id="GO:0007005">
    <property type="term" value="P:mitochondrion organization"/>
    <property type="evidence" value="ECO:0007669"/>
    <property type="project" value="TreeGrafter"/>
</dbReference>
<evidence type="ECO:0000256" key="3">
    <source>
        <dbReference type="ARBA" id="ARBA00022801"/>
    </source>
</evidence>
<dbReference type="Gene3D" id="1.10.8.60">
    <property type="match status" value="1"/>
</dbReference>
<proteinExistence type="predicted"/>
<dbReference type="PROSITE" id="PS51786">
    <property type="entry name" value="LON_PROTEOLYTIC"/>
    <property type="match status" value="1"/>
</dbReference>
<evidence type="ECO:0000313" key="8">
    <source>
        <dbReference type="EMBL" id="SPD33248.1"/>
    </source>
</evidence>
<keyword evidence="2" id="KW-0547">Nucleotide-binding</keyword>
<reference evidence="8" key="1">
    <citation type="submission" date="2018-02" db="EMBL/GenBank/DDBJ databases">
        <authorList>
            <person name="Cohen D.B."/>
            <person name="Kent A.D."/>
        </authorList>
    </citation>
    <scope>NUCLEOTIDE SEQUENCE</scope>
</reference>